<sequence>MLHKKETDLNSLLKMQDVIDILYRINRIKDNSYDQNLKGQLDNMPPLDRAQNIIKYISKNSDDMTKKNADIFINILKNINEVNHNGSNFRNRNNNKNHKIYRTNSNPRNYPIIDNNSFVEKIKNILKLLNDE</sequence>
<reference evidence="1 2" key="1">
    <citation type="submission" date="2021-03" db="EMBL/GenBank/DDBJ databases">
        <title>Genomic Encyclopedia of Type Strains, Phase IV (KMG-IV): sequencing the most valuable type-strain genomes for metagenomic binning, comparative biology and taxonomic classification.</title>
        <authorList>
            <person name="Goeker M."/>
        </authorList>
    </citation>
    <scope>NUCLEOTIDE SEQUENCE [LARGE SCALE GENOMIC DNA]</scope>
    <source>
        <strain evidence="1 2">DSM 24004</strain>
    </source>
</reference>
<accession>A0ABS4GFU3</accession>
<dbReference type="EMBL" id="JAGGKS010000007">
    <property type="protein sequence ID" value="MBP1926551.1"/>
    <property type="molecule type" value="Genomic_DNA"/>
</dbReference>
<organism evidence="1 2">
    <name type="scientific">Sedimentibacter acidaminivorans</name>
    <dbReference type="NCBI Taxonomy" id="913099"/>
    <lineage>
        <taxon>Bacteria</taxon>
        <taxon>Bacillati</taxon>
        <taxon>Bacillota</taxon>
        <taxon>Tissierellia</taxon>
        <taxon>Sedimentibacter</taxon>
    </lineage>
</organism>
<keyword evidence="2" id="KW-1185">Reference proteome</keyword>
<evidence type="ECO:0000313" key="2">
    <source>
        <dbReference type="Proteomes" id="UP001519342"/>
    </source>
</evidence>
<dbReference type="RefSeq" id="WP_209512287.1">
    <property type="nucleotide sequence ID" value="NZ_JAGGKS010000007.1"/>
</dbReference>
<evidence type="ECO:0000313" key="1">
    <source>
        <dbReference type="EMBL" id="MBP1926551.1"/>
    </source>
</evidence>
<comment type="caution">
    <text evidence="1">The sequence shown here is derived from an EMBL/GenBank/DDBJ whole genome shotgun (WGS) entry which is preliminary data.</text>
</comment>
<name>A0ABS4GFU3_9FIRM</name>
<dbReference type="Proteomes" id="UP001519342">
    <property type="component" value="Unassembled WGS sequence"/>
</dbReference>
<proteinExistence type="predicted"/>
<protein>
    <submittedName>
        <fullName evidence="1">Uncharacterized protein</fullName>
    </submittedName>
</protein>
<gene>
    <name evidence="1" type="ORF">J2Z76_002420</name>
</gene>